<sequence length="122" mass="12726">MNGTALTIPRSLANALLADAQGHGGAYGLVGAREGRPTSLYPCAGPAGEEAILALLHDRGEQLFAGYRLLPESRSTPAAADWAGLEDAAWLLVLSTDTRGVLALRAFARDGRREVNLVLSSG</sequence>
<dbReference type="AlphaFoldDB" id="A0A3M8QXW3"/>
<reference evidence="1" key="1">
    <citation type="submission" date="2018-10" db="EMBL/GenBank/DDBJ databases">
        <title>Acidithiobacillus sulfuriphilus sp. nov.: an extremely acidophilic sulfur-oxidizing chemolithotroph isolated from a neutral pH environment.</title>
        <authorList>
            <person name="Falagan C."/>
            <person name="Moya-Beltran A."/>
            <person name="Quatrini R."/>
            <person name="Johnson D.B."/>
        </authorList>
    </citation>
    <scope>NUCLEOTIDE SEQUENCE [LARGE SCALE GENOMIC DNA]</scope>
    <source>
        <strain evidence="1">CJ-2</strain>
    </source>
</reference>
<dbReference type="EMBL" id="RIZI01000172">
    <property type="protein sequence ID" value="RNF60915.1"/>
    <property type="molecule type" value="Genomic_DNA"/>
</dbReference>
<comment type="caution">
    <text evidence="1">The sequence shown here is derived from an EMBL/GenBank/DDBJ whole genome shotgun (WGS) entry which is preliminary data.</text>
</comment>
<gene>
    <name evidence="1" type="ORF">EC580_08795</name>
</gene>
<dbReference type="OrthoDB" id="9802958at2"/>
<accession>A0A3M8QXW3</accession>
<dbReference type="RefSeq" id="WP_123104193.1">
    <property type="nucleotide sequence ID" value="NZ_CP127527.1"/>
</dbReference>
<name>A0A3M8QXW3_9PROT</name>
<organism evidence="1">
    <name type="scientific">Acidithiobacillus sulfuriphilus</name>
    <dbReference type="NCBI Taxonomy" id="1867749"/>
    <lineage>
        <taxon>Bacteria</taxon>
        <taxon>Pseudomonadati</taxon>
        <taxon>Pseudomonadota</taxon>
        <taxon>Acidithiobacillia</taxon>
        <taxon>Acidithiobacillales</taxon>
        <taxon>Acidithiobacillaceae</taxon>
        <taxon>Acidithiobacillus</taxon>
    </lineage>
</organism>
<protein>
    <submittedName>
        <fullName evidence="1">Uncharacterized protein</fullName>
    </submittedName>
</protein>
<evidence type="ECO:0000313" key="1">
    <source>
        <dbReference type="EMBL" id="RNF60915.1"/>
    </source>
</evidence>
<proteinExistence type="predicted"/>